<reference evidence="1 2" key="1">
    <citation type="journal article" date="2011" name="J. Bacteriol.">
        <title>Complete genome sequence of the cellulose-degrading bacterium Cellulosilyticum lentocellum.</title>
        <authorList>
            <consortium name="US DOE Joint Genome Institute"/>
            <person name="Miller D.A."/>
            <person name="Suen G."/>
            <person name="Bruce D."/>
            <person name="Copeland A."/>
            <person name="Cheng J.F."/>
            <person name="Detter C."/>
            <person name="Goodwin L.A."/>
            <person name="Han C.S."/>
            <person name="Hauser L.J."/>
            <person name="Land M.L."/>
            <person name="Lapidus A."/>
            <person name="Lucas S."/>
            <person name="Meincke L."/>
            <person name="Pitluck S."/>
            <person name="Tapia R."/>
            <person name="Teshima H."/>
            <person name="Woyke T."/>
            <person name="Fox B.G."/>
            <person name="Angert E.R."/>
            <person name="Currie C.R."/>
        </authorList>
    </citation>
    <scope>NUCLEOTIDE SEQUENCE [LARGE SCALE GENOMIC DNA]</scope>
    <source>
        <strain evidence="2">ATCC 49066 / DSM 5427 / NCIMB 11756 / RHM5</strain>
    </source>
</reference>
<dbReference type="eggNOG" id="ENOG5033YKK">
    <property type="taxonomic scope" value="Bacteria"/>
</dbReference>
<accession>F2JRA0</accession>
<dbReference type="AlphaFoldDB" id="F2JRA0"/>
<dbReference type="HOGENOM" id="CLU_114862_0_0_9"/>
<dbReference type="RefSeq" id="WP_013656009.1">
    <property type="nucleotide sequence ID" value="NC_015275.1"/>
</dbReference>
<gene>
    <name evidence="1" type="ordered locus">Clole_0977</name>
</gene>
<keyword evidence="2" id="KW-1185">Reference proteome</keyword>
<evidence type="ECO:0008006" key="3">
    <source>
        <dbReference type="Google" id="ProtNLM"/>
    </source>
</evidence>
<evidence type="ECO:0000313" key="1">
    <source>
        <dbReference type="EMBL" id="ADZ82709.1"/>
    </source>
</evidence>
<sequence>MDKLADTTEVTLGSGDLYMQLYANAIPEDAELEVDANCVAHIDSGATLKYGVTYKDVEDSKGQVVKSFITKEDVTFGTGILSWNGDVIAMLCETARVTTTPATAEAKGKRVTKIGGRDNANGKYYVIRFRHKKDDGCYIRVTIKGKNTAGFSLPFEKENATVIDAEIKAFAQDAEGTLVIIEEELPQLSA</sequence>
<protein>
    <recommendedName>
        <fullName evidence="3">Phage major tail protein, phi13 family</fullName>
    </recommendedName>
</protein>
<proteinExistence type="predicted"/>
<dbReference type="Proteomes" id="UP000008467">
    <property type="component" value="Chromosome"/>
</dbReference>
<dbReference type="KEGG" id="cle:Clole_0977"/>
<evidence type="ECO:0000313" key="2">
    <source>
        <dbReference type="Proteomes" id="UP000008467"/>
    </source>
</evidence>
<dbReference type="EMBL" id="CP002582">
    <property type="protein sequence ID" value="ADZ82709.1"/>
    <property type="molecule type" value="Genomic_DNA"/>
</dbReference>
<dbReference type="STRING" id="642492.Clole_0977"/>
<organism evidence="1 2">
    <name type="scientific">Cellulosilyticum lentocellum (strain ATCC 49066 / DSM 5427 / NCIMB 11756 / RHM5)</name>
    <name type="common">Clostridium lentocellum</name>
    <dbReference type="NCBI Taxonomy" id="642492"/>
    <lineage>
        <taxon>Bacteria</taxon>
        <taxon>Bacillati</taxon>
        <taxon>Bacillota</taxon>
        <taxon>Clostridia</taxon>
        <taxon>Lachnospirales</taxon>
        <taxon>Cellulosilyticaceae</taxon>
        <taxon>Cellulosilyticum</taxon>
    </lineage>
</organism>
<name>F2JRA0_CELLD</name>